<evidence type="ECO:0000256" key="1">
    <source>
        <dbReference type="ARBA" id="ARBA00022723"/>
    </source>
</evidence>
<evidence type="ECO:0000259" key="6">
    <source>
        <dbReference type="PROSITE" id="PS50199"/>
    </source>
</evidence>
<dbReference type="PROSITE" id="PS01358">
    <property type="entry name" value="ZF_RANBP2_1"/>
    <property type="match status" value="2"/>
</dbReference>
<reference evidence="7 8" key="1">
    <citation type="submission" date="2016-11" db="EMBL/GenBank/DDBJ databases">
        <title>The macronuclear genome of Stentor coeruleus: a giant cell with tiny introns.</title>
        <authorList>
            <person name="Slabodnick M."/>
            <person name="Ruby J.G."/>
            <person name="Reiff S.B."/>
            <person name="Swart E.C."/>
            <person name="Gosai S."/>
            <person name="Prabakaran S."/>
            <person name="Witkowska E."/>
            <person name="Larue G.E."/>
            <person name="Fisher S."/>
            <person name="Freeman R.M."/>
            <person name="Gunawardena J."/>
            <person name="Chu W."/>
            <person name="Stover N.A."/>
            <person name="Gregory B.D."/>
            <person name="Nowacki M."/>
            <person name="Derisi J."/>
            <person name="Roy S.W."/>
            <person name="Marshall W.F."/>
            <person name="Sood P."/>
        </authorList>
    </citation>
    <scope>NUCLEOTIDE SEQUENCE [LARGE SCALE GENOMIC DNA]</scope>
    <source>
        <strain evidence="7">WM001</strain>
    </source>
</reference>
<evidence type="ECO:0000256" key="3">
    <source>
        <dbReference type="ARBA" id="ARBA00022833"/>
    </source>
</evidence>
<evidence type="ECO:0000256" key="2">
    <source>
        <dbReference type="ARBA" id="ARBA00022771"/>
    </source>
</evidence>
<accession>A0A1R2BJY6</accession>
<evidence type="ECO:0000256" key="4">
    <source>
        <dbReference type="PROSITE-ProRule" id="PRU00322"/>
    </source>
</evidence>
<gene>
    <name evidence="7" type="ORF">SteCoe_23418</name>
</gene>
<feature type="domain" description="RanBP2-type" evidence="6">
    <location>
        <begin position="358"/>
        <end position="387"/>
    </location>
</feature>
<keyword evidence="5" id="KW-0175">Coiled coil</keyword>
<comment type="caution">
    <text evidence="7">The sequence shown here is derived from an EMBL/GenBank/DDBJ whole genome shotgun (WGS) entry which is preliminary data.</text>
</comment>
<dbReference type="Proteomes" id="UP000187209">
    <property type="component" value="Unassembled WGS sequence"/>
</dbReference>
<evidence type="ECO:0000313" key="7">
    <source>
        <dbReference type="EMBL" id="OMJ77066.1"/>
    </source>
</evidence>
<dbReference type="AlphaFoldDB" id="A0A1R2BJY6"/>
<name>A0A1R2BJY6_9CILI</name>
<evidence type="ECO:0000256" key="5">
    <source>
        <dbReference type="SAM" id="Coils"/>
    </source>
</evidence>
<dbReference type="EMBL" id="MPUH01000595">
    <property type="protein sequence ID" value="OMJ77066.1"/>
    <property type="molecule type" value="Genomic_DNA"/>
</dbReference>
<dbReference type="OrthoDB" id="261960at2759"/>
<evidence type="ECO:0000313" key="8">
    <source>
        <dbReference type="Proteomes" id="UP000187209"/>
    </source>
</evidence>
<keyword evidence="1" id="KW-0479">Metal-binding</keyword>
<protein>
    <recommendedName>
        <fullName evidence="6">RanBP2-type domain-containing protein</fullName>
    </recommendedName>
</protein>
<proteinExistence type="predicted"/>
<keyword evidence="2 4" id="KW-0863">Zinc-finger</keyword>
<dbReference type="GO" id="GO:0008270">
    <property type="term" value="F:zinc ion binding"/>
    <property type="evidence" value="ECO:0007669"/>
    <property type="project" value="UniProtKB-KW"/>
</dbReference>
<sequence>MENCAFSTETHPCKNLCCYYFEYKNNIVYACKTHYLKNNTNKDYNFIKFRKGISKEMATSWLNTINSKKEACDIYYNHLTKKISQLLSALKKVFNENIFQISADYISMADNFCQILIHSPYIDYKSYTNAKTLFHKDFILDESIILNTTFSTLKEILPEIHICDPEEYEKLKSDLTQSNLQKKEMERRIIDLKRINQELYNECKILKEKNAKLLKDSQYNHMKIDKQINIDSFGGMNEKKTNENFQRELVSPITFNQNIKNRILNKKPIVKENFDKIIKSPKDIPSEIIHSPLKNANTWRCLCGERISNDILVCISCKSQKPGEKGWVCKFCTNLNKDMILIRCSVCYLSKYADENFKDKYWKCTSCNSFNVDNLINCSSCKKSKIFEEDKSDKDKSTKIINKTRNKSSNISSNTCKYEDLQTSSKITYKSVRSKSIDGWICKKCKEPNENTVSICKLCKSSTFQTEKKNCTQCKSSIESYKSICDVCEDKNNCEKKEIKNSKGKCHSSCSLF</sequence>
<keyword evidence="8" id="KW-1185">Reference proteome</keyword>
<feature type="coiled-coil region" evidence="5">
    <location>
        <begin position="168"/>
        <end position="216"/>
    </location>
</feature>
<organism evidence="7 8">
    <name type="scientific">Stentor coeruleus</name>
    <dbReference type="NCBI Taxonomy" id="5963"/>
    <lineage>
        <taxon>Eukaryota</taxon>
        <taxon>Sar</taxon>
        <taxon>Alveolata</taxon>
        <taxon>Ciliophora</taxon>
        <taxon>Postciliodesmatophora</taxon>
        <taxon>Heterotrichea</taxon>
        <taxon>Heterotrichida</taxon>
        <taxon>Stentoridae</taxon>
        <taxon>Stentor</taxon>
    </lineage>
</organism>
<dbReference type="PROSITE" id="PS50199">
    <property type="entry name" value="ZF_RANBP2_2"/>
    <property type="match status" value="1"/>
</dbReference>
<dbReference type="InterPro" id="IPR001876">
    <property type="entry name" value="Znf_RanBP2"/>
</dbReference>
<keyword evidence="3" id="KW-0862">Zinc</keyword>